<dbReference type="GO" id="GO:0051052">
    <property type="term" value="P:regulation of DNA metabolic process"/>
    <property type="evidence" value="ECO:0007669"/>
    <property type="project" value="UniProtKB-ARBA"/>
</dbReference>
<protein>
    <recommendedName>
        <fullName evidence="7">Nuclear factor related to kappa-B-binding protein</fullName>
    </recommendedName>
    <alternativeName>
        <fullName evidence="8">DNA-binding protein R kappa-B</fullName>
    </alternativeName>
</protein>
<evidence type="ECO:0000313" key="12">
    <source>
        <dbReference type="Proteomes" id="UP000314987"/>
    </source>
</evidence>
<comment type="subcellular location">
    <subcellularLocation>
        <location evidence="1">Nucleus</location>
    </subcellularLocation>
</comment>
<dbReference type="GO" id="GO:0033044">
    <property type="term" value="P:regulation of chromosome organization"/>
    <property type="evidence" value="ECO:0007669"/>
    <property type="project" value="UniProtKB-ARBA"/>
</dbReference>
<keyword evidence="3" id="KW-0539">Nucleus</keyword>
<dbReference type="GeneID" id="114022758"/>
<dbReference type="InterPro" id="IPR025220">
    <property type="entry name" value="NFRKB_WH_1"/>
</dbReference>
<feature type="domain" description="DEUBAD" evidence="10">
    <location>
        <begin position="39"/>
        <end position="156"/>
    </location>
</feature>
<dbReference type="GO" id="GO:0045935">
    <property type="term" value="P:positive regulation of nucleobase-containing compound metabolic process"/>
    <property type="evidence" value="ECO:0007669"/>
    <property type="project" value="UniProtKB-ARBA"/>
</dbReference>
<evidence type="ECO:0000256" key="7">
    <source>
        <dbReference type="ARBA" id="ARBA00070975"/>
    </source>
</evidence>
<dbReference type="RefSeq" id="XP_027690955.1">
    <property type="nucleotide sequence ID" value="XM_027835154.1"/>
</dbReference>
<dbReference type="GO" id="GO:0002020">
    <property type="term" value="F:protease binding"/>
    <property type="evidence" value="ECO:0007669"/>
    <property type="project" value="TreeGrafter"/>
</dbReference>
<dbReference type="GO" id="GO:0010604">
    <property type="term" value="P:positive regulation of macromolecule metabolic process"/>
    <property type="evidence" value="ECO:0007669"/>
    <property type="project" value="UniProtKB-ARBA"/>
</dbReference>
<dbReference type="GO" id="GO:0031011">
    <property type="term" value="C:Ino80 complex"/>
    <property type="evidence" value="ECO:0007669"/>
    <property type="project" value="InterPro"/>
</dbReference>
<sequence>MDALDHMLTDPLDLGPCGDGHGTRIMEDCMLAGTRVSLPEDLLEDPEIFFDVVSLSTWQDVLSDCQREHLQQFLPHFPEDNIEQQNQLILALFSGENFRFGNPLHIAQKLFRDGHFNPEVVKYRQLCFKSQYKRYLNSQQQYFHRLLKQILASRTDLLEMAKTSGPALPFRRKRPSLSCTPEERERRTQQRYLKVLREVKEECGDSTLSSDEEDLSSWLPSSPARSPSPAVPLRVVPTLSTLDMKTADKLELGDNDLKMMLKKHHEKRKHQPDHPDLLTGDLTLNDIMTRVNAGRKGSLAALFDLAVLKKKAKEKEEKKKKKLKMIKSEIDDLAEPLSNPEGIPPLSQAPSPLPISAIKEEPLEDLKPCLGINEISSSFFSLLLEILLMEGQASLPMLEERVLDWQSSPASTLNSWFSSAPNWAELVLPSLQYLAGDSRAVPSSFSPFVEFKEKTQQWKLIGSSQDNEKELAALFQLWLETKDQTFCKQENEDSSDATTPGPRVRTDYVVRPSTGEEKRVFQEQERFRYSQPHKAFTFRMHGFESVVGPVKGVFDKETSLNKAREHSLLRSDRPAYVTILSLVRDAAARLPNGEGTRAEICELLKDSQFLAPDVTSTQVNTVVSGALDRLHYEKDPCVKYDIGRKLWIYLHRDRSEEEFERIHQAQAAAAKARKALQQKPKPPAKVKSSNKESTNKVLNSGTSEPSQLSLSDSSMPATPVTPVTPTTPALPATPISPPPVSAVGKNAPSTGPEPAKSSPSVLLVSSPTMPQLGTLLSPTSSNQTPPNSQSTGRVVSHSGTTGLSQVRVVAQTSLPAVTQQPTNSTQTLPQMPVGPQIRVPATATQTKVMPQTVMTTVPVKTQPTPAPAPVQRPGQGQAGLTVTGLTATTSPAAKPATSSPGSSVSSSSTTTVIQNVPGQNIIKQVAITGQLGMKPQTGNSIPLTATNFRIQAGTTVVKVAPDLKPAEASSSAFRLMPALGVSVADQKGKGAVASTEAKPAATIRIVQGLGVMPPKPGQTITVATHPKQGSSSAGGPGAVHTSTVSLPSMSAAVSKAVAVASGATGTPISIGTGATTVRQVPVSTTVVSTSQAGKLPTRITVPLSVISQPMKGKSVVTAPIIKGNLGANISGLGRNIILTTMPAGTKLITGNKPVSFLTAQQLQQLQQQGQATQVRIQTVPASHLQQGTASGSSKAVSTVVVTTAPSPKQVPEQQ</sequence>
<evidence type="ECO:0000256" key="5">
    <source>
        <dbReference type="ARBA" id="ARBA00059873"/>
    </source>
</evidence>
<dbReference type="AlphaFoldDB" id="A0A4X2M4X0"/>
<evidence type="ECO:0000256" key="2">
    <source>
        <dbReference type="ARBA" id="ARBA00023125"/>
    </source>
</evidence>
<dbReference type="Proteomes" id="UP000314987">
    <property type="component" value="Unassembled WGS sequence"/>
</dbReference>
<evidence type="ECO:0000256" key="4">
    <source>
        <dbReference type="ARBA" id="ARBA00055613"/>
    </source>
</evidence>
<evidence type="ECO:0000256" key="9">
    <source>
        <dbReference type="SAM" id="MobiDB-lite"/>
    </source>
</evidence>
<dbReference type="Ensembl" id="ENSVURT00010032528.1">
    <property type="protein sequence ID" value="ENSVURP00010028550.1"/>
    <property type="gene ID" value="ENSVURG00010021835.1"/>
</dbReference>
<feature type="compositionally biased region" description="Low complexity" evidence="9">
    <location>
        <begin position="216"/>
        <end position="231"/>
    </location>
</feature>
<dbReference type="Pfam" id="PF14465">
    <property type="entry name" value="WHD_1st_NFRKB"/>
    <property type="match status" value="1"/>
</dbReference>
<reference evidence="11" key="2">
    <citation type="submission" date="2025-08" db="UniProtKB">
        <authorList>
            <consortium name="Ensembl"/>
        </authorList>
    </citation>
    <scope>IDENTIFICATION</scope>
</reference>
<dbReference type="PANTHER" id="PTHR13052">
    <property type="entry name" value="NFRKB-RELATED"/>
    <property type="match status" value="1"/>
</dbReference>
<accession>A0A4X2M4X0</accession>
<comment type="function">
    <text evidence="4">Binds to the DNA consensus sequence 5'-GGGGAATCTCC-3'.</text>
</comment>
<keyword evidence="12" id="KW-1185">Reference proteome</keyword>
<evidence type="ECO:0000259" key="10">
    <source>
        <dbReference type="PROSITE" id="PS51916"/>
    </source>
</evidence>
<feature type="compositionally biased region" description="Low complexity" evidence="9">
    <location>
        <begin position="757"/>
        <end position="767"/>
    </location>
</feature>
<feature type="compositionally biased region" description="Low complexity" evidence="9">
    <location>
        <begin position="774"/>
        <end position="791"/>
    </location>
</feature>
<feature type="region of interest" description="Disordered" evidence="9">
    <location>
        <begin position="488"/>
        <end position="507"/>
    </location>
</feature>
<evidence type="ECO:0000256" key="1">
    <source>
        <dbReference type="ARBA" id="ARBA00004123"/>
    </source>
</evidence>
<dbReference type="InterPro" id="IPR038106">
    <property type="entry name" value="NFRKB_winged_sf"/>
</dbReference>
<evidence type="ECO:0000256" key="6">
    <source>
        <dbReference type="ARBA" id="ARBA00060988"/>
    </source>
</evidence>
<evidence type="ECO:0000313" key="11">
    <source>
        <dbReference type="Ensembl" id="ENSVURP00010028550.1"/>
    </source>
</evidence>
<evidence type="ECO:0000256" key="8">
    <source>
        <dbReference type="ARBA" id="ARBA00076275"/>
    </source>
</evidence>
<name>A0A4X2M4X0_VOMUR</name>
<dbReference type="FunFam" id="1.10.10.2430:FF:000001">
    <property type="entry name" value="Nuclear factor related to kappaB binding protein"/>
    <property type="match status" value="1"/>
</dbReference>
<feature type="region of interest" description="Disordered" evidence="9">
    <location>
        <begin position="204"/>
        <end position="231"/>
    </location>
</feature>
<organism evidence="11 12">
    <name type="scientific">Vombatus ursinus</name>
    <name type="common">Common wombat</name>
    <dbReference type="NCBI Taxonomy" id="29139"/>
    <lineage>
        <taxon>Eukaryota</taxon>
        <taxon>Metazoa</taxon>
        <taxon>Chordata</taxon>
        <taxon>Craniata</taxon>
        <taxon>Vertebrata</taxon>
        <taxon>Euteleostomi</taxon>
        <taxon>Mammalia</taxon>
        <taxon>Metatheria</taxon>
        <taxon>Diprotodontia</taxon>
        <taxon>Vombatidae</taxon>
        <taxon>Vombatus</taxon>
    </lineage>
</organism>
<proteinExistence type="inferred from homology"/>
<dbReference type="Gene3D" id="1.10.10.2430">
    <property type="entry name" value="NFRKB winged helix-like domain"/>
    <property type="match status" value="1"/>
</dbReference>
<dbReference type="InterPro" id="IPR044867">
    <property type="entry name" value="DEUBAD_dom"/>
</dbReference>
<reference evidence="12" key="1">
    <citation type="submission" date="2018-12" db="EMBL/GenBank/DDBJ databases">
        <authorList>
            <person name="Yazar S."/>
        </authorList>
    </citation>
    <scope>NUCLEOTIDE SEQUENCE [LARGE SCALE GENOMIC DNA]</scope>
</reference>
<feature type="compositionally biased region" description="Low complexity" evidence="9">
    <location>
        <begin position="703"/>
        <end position="733"/>
    </location>
</feature>
<dbReference type="GeneTree" id="ENSGT00390000016213"/>
<evidence type="ECO:0000256" key="3">
    <source>
        <dbReference type="ARBA" id="ARBA00023242"/>
    </source>
</evidence>
<feature type="region of interest" description="Disordered" evidence="9">
    <location>
        <begin position="669"/>
        <end position="798"/>
    </location>
</feature>
<dbReference type="CTD" id="4798"/>
<comment type="function">
    <text evidence="5">Putative regulatory component of the chromatin remodeling INO80 complex which is involved in transcriptional regulation, DNA replication and probably DNA repair. Modulates the deubiquitinase activity of UCHL5 in the INO80 complex.</text>
</comment>
<dbReference type="PROSITE" id="PS51916">
    <property type="entry name" value="DEUBAD"/>
    <property type="match status" value="1"/>
</dbReference>
<feature type="region of interest" description="Disordered" evidence="9">
    <location>
        <begin position="889"/>
        <end position="909"/>
    </location>
</feature>
<reference evidence="11" key="3">
    <citation type="submission" date="2025-09" db="UniProtKB">
        <authorList>
            <consortium name="Ensembl"/>
        </authorList>
    </citation>
    <scope>IDENTIFICATION</scope>
</reference>
<dbReference type="CDD" id="cd21865">
    <property type="entry name" value="DEUBAD_NFRKB"/>
    <property type="match status" value="1"/>
</dbReference>
<dbReference type="GO" id="GO:0003677">
    <property type="term" value="F:DNA binding"/>
    <property type="evidence" value="ECO:0007669"/>
    <property type="project" value="UniProtKB-KW"/>
</dbReference>
<gene>
    <name evidence="11" type="primary">NFRKB</name>
</gene>
<dbReference type="InterPro" id="IPR057748">
    <property type="entry name" value="NFRKB_WH_2"/>
</dbReference>
<keyword evidence="2" id="KW-0238">DNA-binding</keyword>
<comment type="similarity">
    <text evidence="6">Belongs to the NFRKB family.</text>
</comment>
<dbReference type="Pfam" id="PF25793">
    <property type="entry name" value="WHD_2nd_NFRKB"/>
    <property type="match status" value="1"/>
</dbReference>
<dbReference type="InterPro" id="IPR024867">
    <property type="entry name" value="NFRKB"/>
</dbReference>
<dbReference type="PANTHER" id="PTHR13052:SF3">
    <property type="entry name" value="NUCLEAR FACTOR RELATED TO KAPPA-B-BINDING PROTEIN"/>
    <property type="match status" value="1"/>
</dbReference>